<feature type="transmembrane region" description="Helical" evidence="1">
    <location>
        <begin position="136"/>
        <end position="162"/>
    </location>
</feature>
<feature type="transmembrane region" description="Helical" evidence="1">
    <location>
        <begin position="68"/>
        <end position="96"/>
    </location>
</feature>
<sequence length="165" mass="16699">MSRGVYKIALCAVLTAAALVLSLVESALPLQAVVPLPGVKLGLSNVVALFAVYRLGARPALSISLCRVVLLFLLSGSVTSLLMSLCGALLSLGGMLAARRLAGRSLSVLGVSVVGAACHGAGQILCAMFLTGGTLVFYYLPTLLLSAVPCGLLTGVCASGLLKKL</sequence>
<dbReference type="InterPro" id="IPR014535">
    <property type="entry name" value="Hpre_diP_synt_I"/>
</dbReference>
<evidence type="ECO:0000313" key="2">
    <source>
        <dbReference type="EMBL" id="HIU43226.1"/>
    </source>
</evidence>
<accession>A0A9D1LLE4</accession>
<keyword evidence="1" id="KW-0812">Transmembrane</keyword>
<proteinExistence type="predicted"/>
<dbReference type="PIRSF" id="PIRSF027391">
    <property type="entry name" value="Hpre_diP_synt_I"/>
    <property type="match status" value="1"/>
</dbReference>
<feature type="transmembrane region" description="Helical" evidence="1">
    <location>
        <begin position="108"/>
        <end position="130"/>
    </location>
</feature>
<reference evidence="2" key="1">
    <citation type="submission" date="2020-10" db="EMBL/GenBank/DDBJ databases">
        <authorList>
            <person name="Gilroy R."/>
        </authorList>
    </citation>
    <scope>NUCLEOTIDE SEQUENCE</scope>
    <source>
        <strain evidence="2">CHK191-8634</strain>
    </source>
</reference>
<evidence type="ECO:0000313" key="3">
    <source>
        <dbReference type="Proteomes" id="UP000824073"/>
    </source>
</evidence>
<dbReference type="Pfam" id="PF07456">
    <property type="entry name" value="Hpre_diP_synt_I"/>
    <property type="match status" value="1"/>
</dbReference>
<dbReference type="AlphaFoldDB" id="A0A9D1LLE4"/>
<reference evidence="2" key="2">
    <citation type="journal article" date="2021" name="PeerJ">
        <title>Extensive microbial diversity within the chicken gut microbiome revealed by metagenomics and culture.</title>
        <authorList>
            <person name="Gilroy R."/>
            <person name="Ravi A."/>
            <person name="Getino M."/>
            <person name="Pursley I."/>
            <person name="Horton D.L."/>
            <person name="Alikhan N.F."/>
            <person name="Baker D."/>
            <person name="Gharbi K."/>
            <person name="Hall N."/>
            <person name="Watson M."/>
            <person name="Adriaenssens E.M."/>
            <person name="Foster-Nyarko E."/>
            <person name="Jarju S."/>
            <person name="Secka A."/>
            <person name="Antonio M."/>
            <person name="Oren A."/>
            <person name="Chaudhuri R.R."/>
            <person name="La Ragione R."/>
            <person name="Hildebrand F."/>
            <person name="Pallen M.J."/>
        </authorList>
    </citation>
    <scope>NUCLEOTIDE SEQUENCE</scope>
    <source>
        <strain evidence="2">CHK191-8634</strain>
    </source>
</reference>
<name>A0A9D1LLE4_9CLOT</name>
<dbReference type="Gene3D" id="1.10.1760.20">
    <property type="match status" value="1"/>
</dbReference>
<dbReference type="Proteomes" id="UP000824073">
    <property type="component" value="Unassembled WGS sequence"/>
</dbReference>
<keyword evidence="1" id="KW-0472">Membrane</keyword>
<dbReference type="EMBL" id="DVMR01000030">
    <property type="protein sequence ID" value="HIU43226.1"/>
    <property type="molecule type" value="Genomic_DNA"/>
</dbReference>
<organism evidence="2 3">
    <name type="scientific">Candidatus Ventrousia excrementavium</name>
    <dbReference type="NCBI Taxonomy" id="2840961"/>
    <lineage>
        <taxon>Bacteria</taxon>
        <taxon>Bacillati</taxon>
        <taxon>Bacillota</taxon>
        <taxon>Clostridia</taxon>
        <taxon>Eubacteriales</taxon>
        <taxon>Clostridiaceae</taxon>
        <taxon>Clostridiaceae incertae sedis</taxon>
        <taxon>Candidatus Ventrousia</taxon>
    </lineage>
</organism>
<gene>
    <name evidence="2" type="ORF">IAB67_02890</name>
</gene>
<dbReference type="InterPro" id="IPR010898">
    <property type="entry name" value="Hpre_diP_synth_I"/>
</dbReference>
<comment type="caution">
    <text evidence="2">The sequence shown here is derived from an EMBL/GenBank/DDBJ whole genome shotgun (WGS) entry which is preliminary data.</text>
</comment>
<protein>
    <submittedName>
        <fullName evidence="2">Gx transporter family protein</fullName>
    </submittedName>
</protein>
<keyword evidence="1" id="KW-1133">Transmembrane helix</keyword>
<evidence type="ECO:0000256" key="1">
    <source>
        <dbReference type="SAM" id="Phobius"/>
    </source>
</evidence>